<keyword evidence="4" id="KW-0539">Nucleus</keyword>
<feature type="domain" description="Velvet" evidence="5">
    <location>
        <begin position="1"/>
        <end position="207"/>
    </location>
</feature>
<comment type="caution">
    <text evidence="6">The sequence shown here is derived from an EMBL/GenBank/DDBJ whole genome shotgun (WGS) entry which is preliminary data.</text>
</comment>
<dbReference type="GO" id="GO:0005634">
    <property type="term" value="C:nucleus"/>
    <property type="evidence" value="ECO:0007669"/>
    <property type="project" value="UniProtKB-SubCell"/>
</dbReference>
<dbReference type="EMBL" id="JARJCN010000082">
    <property type="protein sequence ID" value="KAJ7076366.1"/>
    <property type="molecule type" value="Genomic_DNA"/>
</dbReference>
<dbReference type="Gene3D" id="2.60.40.3960">
    <property type="entry name" value="Velvet domain"/>
    <property type="match status" value="1"/>
</dbReference>
<gene>
    <name evidence="6" type="ORF">B0H15DRAFT_599055</name>
</gene>
<accession>A0AAD6XJX7</accession>
<dbReference type="InterPro" id="IPR021740">
    <property type="entry name" value="Velvet"/>
</dbReference>
<comment type="subcellular location">
    <subcellularLocation>
        <location evidence="1">Nucleus</location>
    </subcellularLocation>
</comment>
<protein>
    <recommendedName>
        <fullName evidence="5">Velvet domain-containing protein</fullName>
    </recommendedName>
</protein>
<proteinExistence type="predicted"/>
<evidence type="ECO:0000256" key="2">
    <source>
        <dbReference type="ARBA" id="ARBA00023015"/>
    </source>
</evidence>
<dbReference type="InterPro" id="IPR037525">
    <property type="entry name" value="Velvet_dom"/>
</dbReference>
<dbReference type="InterPro" id="IPR038491">
    <property type="entry name" value="Velvet_dom_sf"/>
</dbReference>
<organism evidence="6 7">
    <name type="scientific">Mycena belliarum</name>
    <dbReference type="NCBI Taxonomy" id="1033014"/>
    <lineage>
        <taxon>Eukaryota</taxon>
        <taxon>Fungi</taxon>
        <taxon>Dikarya</taxon>
        <taxon>Basidiomycota</taxon>
        <taxon>Agaricomycotina</taxon>
        <taxon>Agaricomycetes</taxon>
        <taxon>Agaricomycetidae</taxon>
        <taxon>Agaricales</taxon>
        <taxon>Marasmiineae</taxon>
        <taxon>Mycenaceae</taxon>
        <taxon>Mycena</taxon>
    </lineage>
</organism>
<keyword evidence="2" id="KW-0805">Transcription regulation</keyword>
<dbReference type="PANTHER" id="PTHR33572">
    <property type="entry name" value="SPORE DEVELOPMENT REGULATOR VOSA"/>
    <property type="match status" value="1"/>
</dbReference>
<keyword evidence="3" id="KW-0804">Transcription</keyword>
<evidence type="ECO:0000313" key="7">
    <source>
        <dbReference type="Proteomes" id="UP001222325"/>
    </source>
</evidence>
<evidence type="ECO:0000256" key="4">
    <source>
        <dbReference type="ARBA" id="ARBA00023242"/>
    </source>
</evidence>
<dbReference type="PROSITE" id="PS51821">
    <property type="entry name" value="VELVET"/>
    <property type="match status" value="1"/>
</dbReference>
<evidence type="ECO:0000313" key="6">
    <source>
        <dbReference type="EMBL" id="KAJ7076366.1"/>
    </source>
</evidence>
<name>A0AAD6XJX7_9AGAR</name>
<evidence type="ECO:0000256" key="1">
    <source>
        <dbReference type="ARBA" id="ARBA00004123"/>
    </source>
</evidence>
<reference evidence="6" key="1">
    <citation type="submission" date="2023-03" db="EMBL/GenBank/DDBJ databases">
        <title>Massive genome expansion in bonnet fungi (Mycena s.s.) driven by repeated elements and novel gene families across ecological guilds.</title>
        <authorList>
            <consortium name="Lawrence Berkeley National Laboratory"/>
            <person name="Harder C.B."/>
            <person name="Miyauchi S."/>
            <person name="Viragh M."/>
            <person name="Kuo A."/>
            <person name="Thoen E."/>
            <person name="Andreopoulos B."/>
            <person name="Lu D."/>
            <person name="Skrede I."/>
            <person name="Drula E."/>
            <person name="Henrissat B."/>
            <person name="Morin E."/>
            <person name="Kohler A."/>
            <person name="Barry K."/>
            <person name="LaButti K."/>
            <person name="Morin E."/>
            <person name="Salamov A."/>
            <person name="Lipzen A."/>
            <person name="Mereny Z."/>
            <person name="Hegedus B."/>
            <person name="Baldrian P."/>
            <person name="Stursova M."/>
            <person name="Weitz H."/>
            <person name="Taylor A."/>
            <person name="Grigoriev I.V."/>
            <person name="Nagy L.G."/>
            <person name="Martin F."/>
            <person name="Kauserud H."/>
        </authorList>
    </citation>
    <scope>NUCLEOTIDE SEQUENCE</scope>
    <source>
        <strain evidence="6">CBHHK173m</strain>
    </source>
</reference>
<dbReference type="Proteomes" id="UP001222325">
    <property type="component" value="Unassembled WGS sequence"/>
</dbReference>
<sequence length="208" mass="23166">MNAPVAVVREIQAPIHARKSSIRETRALDPMPIVQVNLAPGLNLDFRSLRCYVELFRVPDEPTQSNTEFTYYAEHGSALGRDNFPVFALYRTRHPQQSNMGTVLHRIGNHLFYEQSHETHLLKGIAIAEPVTGVHNVQFVFPGLGVLQSGKYVLRYNVHDIVTGRHLASCFGAPFQVMSASNFPGMGSTTPLTNSLAPLHIPGVRRRN</sequence>
<evidence type="ECO:0000259" key="5">
    <source>
        <dbReference type="PROSITE" id="PS51821"/>
    </source>
</evidence>
<dbReference type="AlphaFoldDB" id="A0AAD6XJX7"/>
<evidence type="ECO:0000256" key="3">
    <source>
        <dbReference type="ARBA" id="ARBA00023163"/>
    </source>
</evidence>
<keyword evidence="7" id="KW-1185">Reference proteome</keyword>
<dbReference type="PANTHER" id="PTHR33572:SF3">
    <property type="entry name" value="VELVET COMPLEX SUBUNIT B"/>
    <property type="match status" value="1"/>
</dbReference>
<dbReference type="Pfam" id="PF11754">
    <property type="entry name" value="Velvet"/>
    <property type="match status" value="1"/>
</dbReference>